<comment type="caution">
    <text evidence="1">The sequence shown here is derived from an EMBL/GenBank/DDBJ whole genome shotgun (WGS) entry which is preliminary data.</text>
</comment>
<dbReference type="AlphaFoldDB" id="A0A9P4LQE9"/>
<keyword evidence="2" id="KW-1185">Reference proteome</keyword>
<dbReference type="Proteomes" id="UP000799777">
    <property type="component" value="Unassembled WGS sequence"/>
</dbReference>
<gene>
    <name evidence="1" type="ORF">EK21DRAFT_83819</name>
</gene>
<evidence type="ECO:0000313" key="2">
    <source>
        <dbReference type="Proteomes" id="UP000799777"/>
    </source>
</evidence>
<proteinExistence type="predicted"/>
<evidence type="ECO:0000313" key="1">
    <source>
        <dbReference type="EMBL" id="KAF2036106.1"/>
    </source>
</evidence>
<accession>A0A9P4LQE9</accession>
<sequence length="158" mass="18107">MSETACAFVDVGCASDCTVKVKANTPCNLCSKIHPAIVRKNIHNSDKTQEEKSVLLTILELAVQENEKKGFPCVAQRYDVLGDRRVNQIVNAKVDYKRQVLGMSPEESRVVCCFMYNSRANELCSMCLTPVREDRDLSEWYEEYFNEENVFRGIVFHR</sequence>
<name>A0A9P4LQE9_9PLEO</name>
<reference evidence="1" key="1">
    <citation type="journal article" date="2020" name="Stud. Mycol.">
        <title>101 Dothideomycetes genomes: a test case for predicting lifestyles and emergence of pathogens.</title>
        <authorList>
            <person name="Haridas S."/>
            <person name="Albert R."/>
            <person name="Binder M."/>
            <person name="Bloem J."/>
            <person name="Labutti K."/>
            <person name="Salamov A."/>
            <person name="Andreopoulos B."/>
            <person name="Baker S."/>
            <person name="Barry K."/>
            <person name="Bills G."/>
            <person name="Bluhm B."/>
            <person name="Cannon C."/>
            <person name="Castanera R."/>
            <person name="Culley D."/>
            <person name="Daum C."/>
            <person name="Ezra D."/>
            <person name="Gonzalez J."/>
            <person name="Henrissat B."/>
            <person name="Kuo A."/>
            <person name="Liang C."/>
            <person name="Lipzen A."/>
            <person name="Lutzoni F."/>
            <person name="Magnuson J."/>
            <person name="Mondo S."/>
            <person name="Nolan M."/>
            <person name="Ohm R."/>
            <person name="Pangilinan J."/>
            <person name="Park H.-J."/>
            <person name="Ramirez L."/>
            <person name="Alfaro M."/>
            <person name="Sun H."/>
            <person name="Tritt A."/>
            <person name="Yoshinaga Y."/>
            <person name="Zwiers L.-H."/>
            <person name="Turgeon B."/>
            <person name="Goodwin S."/>
            <person name="Spatafora J."/>
            <person name="Crous P."/>
            <person name="Grigoriev I."/>
        </authorList>
    </citation>
    <scope>NUCLEOTIDE SEQUENCE</scope>
    <source>
        <strain evidence="1">CBS 110217</strain>
    </source>
</reference>
<dbReference type="EMBL" id="ML978155">
    <property type="protein sequence ID" value="KAF2036106.1"/>
    <property type="molecule type" value="Genomic_DNA"/>
</dbReference>
<organism evidence="1 2">
    <name type="scientific">Setomelanomma holmii</name>
    <dbReference type="NCBI Taxonomy" id="210430"/>
    <lineage>
        <taxon>Eukaryota</taxon>
        <taxon>Fungi</taxon>
        <taxon>Dikarya</taxon>
        <taxon>Ascomycota</taxon>
        <taxon>Pezizomycotina</taxon>
        <taxon>Dothideomycetes</taxon>
        <taxon>Pleosporomycetidae</taxon>
        <taxon>Pleosporales</taxon>
        <taxon>Pleosporineae</taxon>
        <taxon>Phaeosphaeriaceae</taxon>
        <taxon>Setomelanomma</taxon>
    </lineage>
</organism>
<protein>
    <submittedName>
        <fullName evidence="1">Uncharacterized protein</fullName>
    </submittedName>
</protein>